<dbReference type="InterPro" id="IPR028082">
    <property type="entry name" value="Peripla_BP_I"/>
</dbReference>
<dbReference type="SUPFAM" id="SSF53822">
    <property type="entry name" value="Periplasmic binding protein-like I"/>
    <property type="match status" value="1"/>
</dbReference>
<gene>
    <name evidence="5" type="ORF">GLS40_08820</name>
</gene>
<accession>A0A844WAR4</accession>
<evidence type="ECO:0000313" key="5">
    <source>
        <dbReference type="EMBL" id="MWB78123.1"/>
    </source>
</evidence>
<dbReference type="InterPro" id="IPR028081">
    <property type="entry name" value="Leu-bd"/>
</dbReference>
<organism evidence="5 6">
    <name type="scientific">Pseudooceanicola pacificus</name>
    <dbReference type="NCBI Taxonomy" id="2676438"/>
    <lineage>
        <taxon>Bacteria</taxon>
        <taxon>Pseudomonadati</taxon>
        <taxon>Pseudomonadota</taxon>
        <taxon>Alphaproteobacteria</taxon>
        <taxon>Rhodobacterales</taxon>
        <taxon>Paracoccaceae</taxon>
        <taxon>Pseudooceanicola</taxon>
    </lineage>
</organism>
<evidence type="ECO:0000256" key="1">
    <source>
        <dbReference type="ARBA" id="ARBA00010062"/>
    </source>
</evidence>
<evidence type="ECO:0000256" key="3">
    <source>
        <dbReference type="SAM" id="SignalP"/>
    </source>
</evidence>
<dbReference type="AlphaFoldDB" id="A0A844WAR4"/>
<evidence type="ECO:0000313" key="6">
    <source>
        <dbReference type="Proteomes" id="UP000443843"/>
    </source>
</evidence>
<keyword evidence="2 3" id="KW-0732">Signal</keyword>
<dbReference type="PANTHER" id="PTHR47235:SF1">
    <property type="entry name" value="BLR6548 PROTEIN"/>
    <property type="match status" value="1"/>
</dbReference>
<evidence type="ECO:0000259" key="4">
    <source>
        <dbReference type="Pfam" id="PF13458"/>
    </source>
</evidence>
<dbReference type="RefSeq" id="WP_160382391.1">
    <property type="nucleotide sequence ID" value="NZ_WNXQ01000004.1"/>
</dbReference>
<comment type="similarity">
    <text evidence="1">Belongs to the leucine-binding protein family.</text>
</comment>
<proteinExistence type="inferred from homology"/>
<dbReference type="CDD" id="cd06343">
    <property type="entry name" value="PBP1_ABC_ligand_binding-like"/>
    <property type="match status" value="1"/>
</dbReference>
<evidence type="ECO:0000256" key="2">
    <source>
        <dbReference type="ARBA" id="ARBA00022729"/>
    </source>
</evidence>
<dbReference type="PANTHER" id="PTHR47235">
    <property type="entry name" value="BLR6548 PROTEIN"/>
    <property type="match status" value="1"/>
</dbReference>
<keyword evidence="6" id="KW-1185">Reference proteome</keyword>
<feature type="chain" id="PRO_5032295115" evidence="3">
    <location>
        <begin position="23"/>
        <end position="384"/>
    </location>
</feature>
<comment type="caution">
    <text evidence="5">The sequence shown here is derived from an EMBL/GenBank/DDBJ whole genome shotgun (WGS) entry which is preliminary data.</text>
</comment>
<feature type="signal peptide" evidence="3">
    <location>
        <begin position="1"/>
        <end position="22"/>
    </location>
</feature>
<reference evidence="5 6" key="1">
    <citation type="submission" date="2019-11" db="EMBL/GenBank/DDBJ databases">
        <title>Pseudooceanicola pacifica sp. nov., isolated from deep-sea sediment of the Pacific Ocean.</title>
        <authorList>
            <person name="Lyu L."/>
        </authorList>
    </citation>
    <scope>NUCLEOTIDE SEQUENCE [LARGE SCALE GENOMIC DNA]</scope>
    <source>
        <strain evidence="5 6">216_PA32_1</strain>
    </source>
</reference>
<feature type="domain" description="Leucine-binding protein" evidence="4">
    <location>
        <begin position="33"/>
        <end position="373"/>
    </location>
</feature>
<dbReference type="Proteomes" id="UP000443843">
    <property type="component" value="Unassembled WGS sequence"/>
</dbReference>
<protein>
    <submittedName>
        <fullName evidence="5">ABC transporter substrate-binding protein</fullName>
    </submittedName>
</protein>
<sequence>MNYVKGLAAAALLALPAGMATADQGVTDTEILLGEVEPLTGPPGLLGVAHNLGVRLALAEVNAKGGIGGRQLRLIAEDDGYVTSRTIQSLRKLIGVDKVFALTSLSGSGQALASMPIIKQSGIPAMVPIGPLPPLYEPPSDNIFVVGQSYTEGMHQLALYLAKEYPGAKWGIILQDDDYGKSLGEGIEQAREEADINVVFETEYARGQKDFASEMLRVKDAGVEVLIAGGIISENIAMVKEAEKLGITPVIATFWPGRVPEVLKAIGPASDGIYGVDYVAPIQSEAGQAFLELARKYLTEDEVARVNRYTMTGYSSTRALIEAMKGCADDLTWACTIEKLETNPPIDTGVMDPIGFGPDNRFSNSGVTIMRADYETLSFAPVGE</sequence>
<name>A0A844WAR4_9RHOB</name>
<dbReference type="Pfam" id="PF13458">
    <property type="entry name" value="Peripla_BP_6"/>
    <property type="match status" value="1"/>
</dbReference>
<dbReference type="EMBL" id="WNXQ01000004">
    <property type="protein sequence ID" value="MWB78123.1"/>
    <property type="molecule type" value="Genomic_DNA"/>
</dbReference>
<dbReference type="Gene3D" id="3.40.50.2300">
    <property type="match status" value="2"/>
</dbReference>